<evidence type="ECO:0000313" key="10">
    <source>
        <dbReference type="EMBL" id="CAG8743753.1"/>
    </source>
</evidence>
<proteinExistence type="predicted"/>
<feature type="transmembrane region" description="Helical" evidence="8">
    <location>
        <begin position="6"/>
        <end position="28"/>
    </location>
</feature>
<gene>
    <name evidence="10" type="ORF">DERYTH_LOCUS16238</name>
</gene>
<dbReference type="AlphaFoldDB" id="A0A9N9IRE0"/>
<dbReference type="InterPro" id="IPR003010">
    <property type="entry name" value="C-N_Hydrolase"/>
</dbReference>
<reference evidence="10" key="1">
    <citation type="submission" date="2021-06" db="EMBL/GenBank/DDBJ databases">
        <authorList>
            <person name="Kallberg Y."/>
            <person name="Tangrot J."/>
            <person name="Rosling A."/>
        </authorList>
    </citation>
    <scope>NUCLEOTIDE SEQUENCE</scope>
    <source>
        <strain evidence="10">MA453B</strain>
    </source>
</reference>
<dbReference type="InterPro" id="IPR004563">
    <property type="entry name" value="Apolipo_AcylTrfase"/>
</dbReference>
<dbReference type="PROSITE" id="PS50263">
    <property type="entry name" value="CN_HYDROLASE"/>
    <property type="match status" value="1"/>
</dbReference>
<evidence type="ECO:0000256" key="5">
    <source>
        <dbReference type="ARBA" id="ARBA00022989"/>
    </source>
</evidence>
<feature type="transmembrane region" description="Helical" evidence="8">
    <location>
        <begin position="373"/>
        <end position="394"/>
    </location>
</feature>
<keyword evidence="7" id="KW-0012">Acyltransferase</keyword>
<dbReference type="Proteomes" id="UP000789405">
    <property type="component" value="Unassembled WGS sequence"/>
</dbReference>
<dbReference type="Pfam" id="PF00795">
    <property type="entry name" value="CN_hydrolase"/>
    <property type="match status" value="1"/>
</dbReference>
<keyword evidence="4 8" id="KW-0812">Transmembrane</keyword>
<accession>A0A9N9IRE0</accession>
<keyword evidence="11" id="KW-1185">Reference proteome</keyword>
<protein>
    <submittedName>
        <fullName evidence="10">16928_t:CDS:1</fullName>
    </submittedName>
</protein>
<keyword evidence="2" id="KW-1003">Cell membrane</keyword>
<evidence type="ECO:0000256" key="3">
    <source>
        <dbReference type="ARBA" id="ARBA00022679"/>
    </source>
</evidence>
<feature type="transmembrane region" description="Helical" evidence="8">
    <location>
        <begin position="97"/>
        <end position="117"/>
    </location>
</feature>
<dbReference type="PANTHER" id="PTHR38686:SF1">
    <property type="entry name" value="APOLIPOPROTEIN N-ACYLTRANSFERASE"/>
    <property type="match status" value="1"/>
</dbReference>
<dbReference type="GO" id="GO:0005886">
    <property type="term" value="C:plasma membrane"/>
    <property type="evidence" value="ECO:0007669"/>
    <property type="project" value="UniProtKB-SubCell"/>
</dbReference>
<evidence type="ECO:0000256" key="7">
    <source>
        <dbReference type="ARBA" id="ARBA00023315"/>
    </source>
</evidence>
<dbReference type="GO" id="GO:0042158">
    <property type="term" value="P:lipoprotein biosynthetic process"/>
    <property type="evidence" value="ECO:0007669"/>
    <property type="project" value="InterPro"/>
</dbReference>
<evidence type="ECO:0000256" key="2">
    <source>
        <dbReference type="ARBA" id="ARBA00022475"/>
    </source>
</evidence>
<evidence type="ECO:0000256" key="4">
    <source>
        <dbReference type="ARBA" id="ARBA00022692"/>
    </source>
</evidence>
<keyword evidence="6 8" id="KW-0472">Membrane</keyword>
<evidence type="ECO:0000256" key="8">
    <source>
        <dbReference type="SAM" id="Phobius"/>
    </source>
</evidence>
<comment type="caution">
    <text evidence="10">The sequence shown here is derived from an EMBL/GenBank/DDBJ whole genome shotgun (WGS) entry which is preliminary data.</text>
</comment>
<sequence>MTQFTSFAGLGGLNFILSWGGTTGAYMIKTWISSNFGNDHDNISYQLLESVSDVSSVSGSNTNVPILGNDVDMETIENDVNSTRQSRKFKNIKINKLSNPVMIYFIVIFWVIVYGSIRYSTTYIPFYQRNIESYAAHSLAKVGCVIGTYSNYETKYYVNRTEELARNGSKFILWSEAILFVNDTAQYNELEQGIKNISQMYKTYIGFTYADASSSNGKLYNKLTVISPNGDILINYAKSNLVPFVESEVTAGPQILQTNVTSDFGTIGGAICFDYNFPSFISQASKNNVDFMIQPSDTWVSPSAGYHFRINTIRSIENGFTSFRCSHHGISGAWGPYGQTYVAVETMDDLIISFQIPLYKRVKTVYGIFGETWAWICLAFSILFCIIMIALIFSPDYIKNPIEKLFP</sequence>
<evidence type="ECO:0000256" key="6">
    <source>
        <dbReference type="ARBA" id="ARBA00023136"/>
    </source>
</evidence>
<feature type="domain" description="CN hydrolase" evidence="9">
    <location>
        <begin position="140"/>
        <end position="358"/>
    </location>
</feature>
<comment type="subcellular location">
    <subcellularLocation>
        <location evidence="1">Cell membrane</location>
        <topology evidence="1">Multi-pass membrane protein</topology>
    </subcellularLocation>
</comment>
<keyword evidence="3" id="KW-0808">Transferase</keyword>
<evidence type="ECO:0000313" key="11">
    <source>
        <dbReference type="Proteomes" id="UP000789405"/>
    </source>
</evidence>
<dbReference type="GO" id="GO:0016410">
    <property type="term" value="F:N-acyltransferase activity"/>
    <property type="evidence" value="ECO:0007669"/>
    <property type="project" value="InterPro"/>
</dbReference>
<evidence type="ECO:0000259" key="9">
    <source>
        <dbReference type="PROSITE" id="PS50263"/>
    </source>
</evidence>
<name>A0A9N9IRE0_9GLOM</name>
<dbReference type="Gene3D" id="3.60.110.10">
    <property type="entry name" value="Carbon-nitrogen hydrolase"/>
    <property type="match status" value="1"/>
</dbReference>
<dbReference type="SUPFAM" id="SSF56317">
    <property type="entry name" value="Carbon-nitrogen hydrolase"/>
    <property type="match status" value="1"/>
</dbReference>
<dbReference type="EMBL" id="CAJVPY010013957">
    <property type="protein sequence ID" value="CAG8743753.1"/>
    <property type="molecule type" value="Genomic_DNA"/>
</dbReference>
<keyword evidence="5 8" id="KW-1133">Transmembrane helix</keyword>
<dbReference type="InterPro" id="IPR036526">
    <property type="entry name" value="C-N_Hydrolase_sf"/>
</dbReference>
<dbReference type="OrthoDB" id="2626014at2759"/>
<organism evidence="10 11">
    <name type="scientific">Dentiscutata erythropus</name>
    <dbReference type="NCBI Taxonomy" id="1348616"/>
    <lineage>
        <taxon>Eukaryota</taxon>
        <taxon>Fungi</taxon>
        <taxon>Fungi incertae sedis</taxon>
        <taxon>Mucoromycota</taxon>
        <taxon>Glomeromycotina</taxon>
        <taxon>Glomeromycetes</taxon>
        <taxon>Diversisporales</taxon>
        <taxon>Gigasporaceae</taxon>
        <taxon>Dentiscutata</taxon>
    </lineage>
</organism>
<dbReference type="PANTHER" id="PTHR38686">
    <property type="entry name" value="APOLIPOPROTEIN N-ACYLTRANSFERASE"/>
    <property type="match status" value="1"/>
</dbReference>
<evidence type="ECO:0000256" key="1">
    <source>
        <dbReference type="ARBA" id="ARBA00004651"/>
    </source>
</evidence>